<accession>A0A0F9FP39</accession>
<name>A0A0F9FP39_9ZZZZ</name>
<evidence type="ECO:0000259" key="1">
    <source>
        <dbReference type="Pfam" id="PF13290"/>
    </source>
</evidence>
<comment type="caution">
    <text evidence="2">The sequence shown here is derived from an EMBL/GenBank/DDBJ whole genome shotgun (WGS) entry which is preliminary data.</text>
</comment>
<feature type="domain" description="GH29D-like beta-sandwich" evidence="1">
    <location>
        <begin position="271"/>
        <end position="334"/>
    </location>
</feature>
<dbReference type="Gene3D" id="2.60.120.260">
    <property type="entry name" value="Galactose-binding domain-like"/>
    <property type="match status" value="1"/>
</dbReference>
<gene>
    <name evidence="2" type="ORF">LCGC14_2282010</name>
</gene>
<protein>
    <recommendedName>
        <fullName evidence="1">GH29D-like beta-sandwich domain-containing protein</fullName>
    </recommendedName>
</protein>
<dbReference type="EMBL" id="LAZR01031771">
    <property type="protein sequence ID" value="KKL52782.1"/>
    <property type="molecule type" value="Genomic_DNA"/>
</dbReference>
<organism evidence="2">
    <name type="scientific">marine sediment metagenome</name>
    <dbReference type="NCBI Taxonomy" id="412755"/>
    <lineage>
        <taxon>unclassified sequences</taxon>
        <taxon>metagenomes</taxon>
        <taxon>ecological metagenomes</taxon>
    </lineage>
</organism>
<dbReference type="InterPro" id="IPR059177">
    <property type="entry name" value="GH29D-like_dom"/>
</dbReference>
<feature type="non-terminal residue" evidence="2">
    <location>
        <position position="1"/>
    </location>
</feature>
<dbReference type="Pfam" id="PF13290">
    <property type="entry name" value="CHB_HEX_C_1"/>
    <property type="match status" value="1"/>
</dbReference>
<proteinExistence type="predicted"/>
<sequence length="465" mass="50570">AMILDGEGNIVDLAVWRYQAADIDSFNTIISTTIADFTVRGSSAFSGDGVAAVSGLETMQRLGSSDHDDKTDFQFIPKDLPPNDGLQNPGLELPVTNGKTPGLGFSPAATGFGEVLRTDLTTQMLDVNASLWTRVLFEVEEPSALDTLTLQIQYNDGFVAYLDGQELTSRNAPDSPTWDSTATAGRSVEESLTAEDIKVTAAADKLVAGTNVLAIHAMNVAADDDTFLLKAELSATSVEKVGRYFAVPTPGEPNEGAFFGYVEDTQFSVDRGFYDQPFQVEITTDTPDATIRYTTDGSKPSETNGQVYAVPISVTRTTVLRAVATKPGYRNANVDTQTYIFPDDVIRQSMMSTTITSNGVWGPQMRDALLALPTISLVSQDPVSLTESETSVELIFPDGSPGFQVDAGVEHYGGHSINYAKKSMRLSFKSIYGPKVEIRSFRRRGHRRVRPDPSANRFARYHVLR</sequence>
<dbReference type="AlphaFoldDB" id="A0A0F9FP39"/>
<evidence type="ECO:0000313" key="2">
    <source>
        <dbReference type="EMBL" id="KKL52782.1"/>
    </source>
</evidence>
<reference evidence="2" key="1">
    <citation type="journal article" date="2015" name="Nature">
        <title>Complex archaea that bridge the gap between prokaryotes and eukaryotes.</title>
        <authorList>
            <person name="Spang A."/>
            <person name="Saw J.H."/>
            <person name="Jorgensen S.L."/>
            <person name="Zaremba-Niedzwiedzka K."/>
            <person name="Martijn J."/>
            <person name="Lind A.E."/>
            <person name="van Eijk R."/>
            <person name="Schleper C."/>
            <person name="Guy L."/>
            <person name="Ettema T.J."/>
        </authorList>
    </citation>
    <scope>NUCLEOTIDE SEQUENCE</scope>
</reference>